<dbReference type="Gene3D" id="1.10.10.10">
    <property type="entry name" value="Winged helix-like DNA-binding domain superfamily/Winged helix DNA-binding domain"/>
    <property type="match status" value="1"/>
</dbReference>
<dbReference type="InterPro" id="IPR036388">
    <property type="entry name" value="WH-like_DNA-bd_sf"/>
</dbReference>
<keyword evidence="2" id="KW-0597">Phosphoprotein</keyword>
<dbReference type="AlphaFoldDB" id="A0A0A7I4Q2"/>
<evidence type="ECO:0000313" key="6">
    <source>
        <dbReference type="Proteomes" id="UP000030625"/>
    </source>
</evidence>
<evidence type="ECO:0000256" key="1">
    <source>
        <dbReference type="ARBA" id="ARBA00023125"/>
    </source>
</evidence>
<dbReference type="GO" id="GO:0003677">
    <property type="term" value="F:DNA binding"/>
    <property type="evidence" value="ECO:0007669"/>
    <property type="project" value="UniProtKB-KW"/>
</dbReference>
<feature type="domain" description="Response regulatory" evidence="4">
    <location>
        <begin position="9"/>
        <end position="128"/>
    </location>
</feature>
<dbReference type="PANTHER" id="PTHR43214">
    <property type="entry name" value="TWO-COMPONENT RESPONSE REGULATOR"/>
    <property type="match status" value="1"/>
</dbReference>
<dbReference type="HOGENOM" id="CLU_000445_90_3_11"/>
<dbReference type="PROSITE" id="PS50043">
    <property type="entry name" value="HTH_LUXR_2"/>
    <property type="match status" value="1"/>
</dbReference>
<dbReference type="InterPro" id="IPR016032">
    <property type="entry name" value="Sig_transdc_resp-reg_C-effctor"/>
</dbReference>
<accession>A0A0A7I4Q2</accession>
<dbReference type="EMBL" id="CP007456">
    <property type="protein sequence ID" value="AIZ14921.1"/>
    <property type="molecule type" value="Genomic_DNA"/>
</dbReference>
<organism evidence="5 6">
    <name type="scientific">Bifidobacterium catenulatum PV20-2</name>
    <dbReference type="NCBI Taxonomy" id="1447716"/>
    <lineage>
        <taxon>Bacteria</taxon>
        <taxon>Bacillati</taxon>
        <taxon>Actinomycetota</taxon>
        <taxon>Actinomycetes</taxon>
        <taxon>Bifidobacteriales</taxon>
        <taxon>Bifidobacteriaceae</taxon>
        <taxon>Bifidobacterium</taxon>
    </lineage>
</organism>
<dbReference type="InterPro" id="IPR039420">
    <property type="entry name" value="WalR-like"/>
</dbReference>
<dbReference type="InterPro" id="IPR000792">
    <property type="entry name" value="Tscrpt_reg_LuxR_C"/>
</dbReference>
<evidence type="ECO:0000313" key="5">
    <source>
        <dbReference type="EMBL" id="AIZ14921.1"/>
    </source>
</evidence>
<sequence length="215" mass="24139">MSHIVVHPRILMVDNDKRAIEALTALLSKALPNAYVADDVTDGTKALSLCRAYGNQYDIILLDMSLEGLQGPDICKRIRLTNNSTPILAMTSFSLNRYRNSAIESGAQGLVDKSSIEQFTQYIPRIVRGQTMDGFGTPLVAHIQLKNRSALKPTLTVTQETIMHLCAEEYLTDDEIADRLHIAKATVRKHMQNIVQRLHCNTQRQAIAIWMNNHE</sequence>
<dbReference type="InterPro" id="IPR011006">
    <property type="entry name" value="CheY-like_superfamily"/>
</dbReference>
<dbReference type="Gene3D" id="3.40.50.2300">
    <property type="match status" value="1"/>
</dbReference>
<gene>
    <name evidence="5" type="ORF">AH68_07510</name>
</gene>
<dbReference type="STRING" id="1447716.AH68_07510"/>
<evidence type="ECO:0000259" key="3">
    <source>
        <dbReference type="PROSITE" id="PS50043"/>
    </source>
</evidence>
<dbReference type="SUPFAM" id="SSF52172">
    <property type="entry name" value="CheY-like"/>
    <property type="match status" value="1"/>
</dbReference>
<dbReference type="GO" id="GO:0006355">
    <property type="term" value="P:regulation of DNA-templated transcription"/>
    <property type="evidence" value="ECO:0007669"/>
    <property type="project" value="InterPro"/>
</dbReference>
<dbReference type="GO" id="GO:0000160">
    <property type="term" value="P:phosphorelay signal transduction system"/>
    <property type="evidence" value="ECO:0007669"/>
    <property type="project" value="InterPro"/>
</dbReference>
<evidence type="ECO:0000259" key="4">
    <source>
        <dbReference type="PROSITE" id="PS50110"/>
    </source>
</evidence>
<dbReference type="KEGG" id="bka:AH68_07510"/>
<name>A0A0A7I4Q2_9BIFI</name>
<dbReference type="Pfam" id="PF00072">
    <property type="entry name" value="Response_reg"/>
    <property type="match status" value="1"/>
</dbReference>
<dbReference type="Proteomes" id="UP000030625">
    <property type="component" value="Chromosome"/>
</dbReference>
<dbReference type="PROSITE" id="PS50110">
    <property type="entry name" value="RESPONSE_REGULATORY"/>
    <property type="match status" value="1"/>
</dbReference>
<evidence type="ECO:0000256" key="2">
    <source>
        <dbReference type="PROSITE-ProRule" id="PRU00169"/>
    </source>
</evidence>
<dbReference type="SMART" id="SM00421">
    <property type="entry name" value="HTH_LUXR"/>
    <property type="match status" value="1"/>
</dbReference>
<feature type="modified residue" description="4-aspartylphosphate" evidence="2">
    <location>
        <position position="63"/>
    </location>
</feature>
<protein>
    <submittedName>
        <fullName evidence="5">LuxR family transcriptional regulator</fullName>
    </submittedName>
</protein>
<dbReference type="PANTHER" id="PTHR43214:SF44">
    <property type="entry name" value="TWO-COMPONENT RESPONSE REGULATOR"/>
    <property type="match status" value="1"/>
</dbReference>
<keyword evidence="1" id="KW-0238">DNA-binding</keyword>
<dbReference type="Pfam" id="PF00196">
    <property type="entry name" value="GerE"/>
    <property type="match status" value="1"/>
</dbReference>
<feature type="domain" description="HTH luxR-type" evidence="3">
    <location>
        <begin position="148"/>
        <end position="214"/>
    </location>
</feature>
<dbReference type="SUPFAM" id="SSF46894">
    <property type="entry name" value="C-terminal effector domain of the bipartite response regulators"/>
    <property type="match status" value="1"/>
</dbReference>
<proteinExistence type="predicted"/>
<dbReference type="OrthoDB" id="9808843at2"/>
<dbReference type="InterPro" id="IPR001789">
    <property type="entry name" value="Sig_transdc_resp-reg_receiver"/>
</dbReference>
<reference evidence="5 6" key="1">
    <citation type="journal article" date="2015" name="Genome Announc.">
        <title>Complete and Assembled Genome Sequence of Bifidobacterium kashiwanohense PV20-2, Isolated from the Feces of an Anemic Kenyan Infant.</title>
        <authorList>
            <person name="Vazquez-Gutierrez P."/>
            <person name="Lacroix C."/>
            <person name="Chassard C."/>
            <person name="Klumpp J."/>
            <person name="Jans C."/>
            <person name="Stevens M.J."/>
        </authorList>
    </citation>
    <scope>NUCLEOTIDE SEQUENCE [LARGE SCALE GENOMIC DNA]</scope>
    <source>
        <strain evidence="5 6">PV20-2</strain>
    </source>
</reference>
<dbReference type="SMART" id="SM00448">
    <property type="entry name" value="REC"/>
    <property type="match status" value="1"/>
</dbReference>
<dbReference type="RefSeq" id="WP_039198965.1">
    <property type="nucleotide sequence ID" value="NZ_CP007456.1"/>
</dbReference>